<dbReference type="EMBL" id="JRAA01000003">
    <property type="protein sequence ID" value="KHF24346.1"/>
    <property type="molecule type" value="Genomic_DNA"/>
</dbReference>
<evidence type="ECO:0000313" key="3">
    <source>
        <dbReference type="Proteomes" id="UP000030856"/>
    </source>
</evidence>
<evidence type="ECO:0000313" key="4">
    <source>
        <dbReference type="Proteomes" id="UP000190962"/>
    </source>
</evidence>
<accession>A0A0B0HAB4</accession>
<dbReference type="AlphaFoldDB" id="A0A0B0HAB4"/>
<dbReference type="Proteomes" id="UP000030856">
    <property type="component" value="Unassembled WGS sequence"/>
</dbReference>
<keyword evidence="3" id="KW-1185">Reference proteome</keyword>
<organism evidence="1 3">
    <name type="scientific">Solemya velum gill symbiont</name>
    <dbReference type="NCBI Taxonomy" id="2340"/>
    <lineage>
        <taxon>Bacteria</taxon>
        <taxon>Pseudomonadati</taxon>
        <taxon>Pseudomonadota</taxon>
        <taxon>Gammaproteobacteria</taxon>
        <taxon>sulfur-oxidizing symbionts</taxon>
    </lineage>
</organism>
<proteinExistence type="predicted"/>
<dbReference type="RefSeq" id="WP_043118458.1">
    <property type="nucleotide sequence ID" value="NZ_JRAA01000003.1"/>
</dbReference>
<dbReference type="GeneID" id="86990349"/>
<dbReference type="EMBL" id="MPNX01000006">
    <property type="protein sequence ID" value="OOY35224.1"/>
    <property type="molecule type" value="Genomic_DNA"/>
</dbReference>
<comment type="caution">
    <text evidence="1">The sequence shown here is derived from an EMBL/GenBank/DDBJ whole genome shotgun (WGS) entry which is preliminary data.</text>
</comment>
<sequence>MNDSKSINLDLSKLYGYKIVEEEVKEKCIASKIGGGGKVPPAPATILPAKIGLGKIGVKTM</sequence>
<reference evidence="1 3" key="1">
    <citation type="journal article" date="2014" name="BMC Genomics">
        <title>The genome of the intracellular bacterium of the coastal bivalve, Solemya velum: a blueprint for thriving in and out of symbiosis.</title>
        <authorList>
            <person name="Dmytrenko O."/>
            <person name="Russell S.L."/>
            <person name="Loo W.T."/>
            <person name="Fontanez K.M."/>
            <person name="Liao L."/>
            <person name="Roeselers G."/>
            <person name="Sharma R."/>
            <person name="Stewart F.J."/>
            <person name="Newton I.L."/>
            <person name="Woyke T."/>
            <person name="Wu D."/>
            <person name="Lang J.M."/>
            <person name="Eisen J.A."/>
            <person name="Cavanaugh C.M."/>
        </authorList>
    </citation>
    <scope>NUCLEOTIDE SEQUENCE [LARGE SCALE GENOMIC DNA]</scope>
    <source>
        <strain evidence="1 3">WH</strain>
    </source>
</reference>
<reference evidence="2 4" key="2">
    <citation type="submission" date="2016-11" db="EMBL/GenBank/DDBJ databases">
        <title>Mixed transmission modes and dynamic genome evolution in an obligate animal-bacterial symbiosis.</title>
        <authorList>
            <person name="Russell S.L."/>
            <person name="Corbett-Detig R.B."/>
            <person name="Cavanaugh C.M."/>
        </authorList>
    </citation>
    <scope>NUCLEOTIDE SEQUENCE [LARGE SCALE GENOMIC DNA]</scope>
    <source>
        <strain evidence="2">MA-KB16</strain>
    </source>
</reference>
<dbReference type="STRING" id="2340.JV46_24880"/>
<evidence type="ECO:0000313" key="1">
    <source>
        <dbReference type="EMBL" id="KHF24346.1"/>
    </source>
</evidence>
<dbReference type="Proteomes" id="UP000190962">
    <property type="component" value="Unassembled WGS sequence"/>
</dbReference>
<evidence type="ECO:0000313" key="2">
    <source>
        <dbReference type="EMBL" id="OOY35224.1"/>
    </source>
</evidence>
<name>A0A0B0HAB4_SOVGS</name>
<gene>
    <name evidence="2" type="ORF">BOV88_05745</name>
    <name evidence="1" type="ORF">JV46_24880</name>
</gene>
<protein>
    <submittedName>
        <fullName evidence="1">Uncharacterized protein</fullName>
    </submittedName>
</protein>